<dbReference type="AlphaFoldDB" id="A0A5B8LJC5"/>
<dbReference type="OrthoDB" id="7570324at2"/>
<name>A0A5B8LJC5_9SPHN</name>
<organism evidence="3 4">
    <name type="scientific">Sphingomonas panacisoli</name>
    <dbReference type="NCBI Taxonomy" id="1813879"/>
    <lineage>
        <taxon>Bacteria</taxon>
        <taxon>Pseudomonadati</taxon>
        <taxon>Pseudomonadota</taxon>
        <taxon>Alphaproteobacteria</taxon>
        <taxon>Sphingomonadales</taxon>
        <taxon>Sphingomonadaceae</taxon>
        <taxon>Sphingomonas</taxon>
    </lineage>
</organism>
<evidence type="ECO:0000256" key="1">
    <source>
        <dbReference type="SAM" id="MobiDB-lite"/>
    </source>
</evidence>
<keyword evidence="2" id="KW-0732">Signal</keyword>
<protein>
    <submittedName>
        <fullName evidence="3">DUF541 domain-containing protein</fullName>
    </submittedName>
</protein>
<keyword evidence="4" id="KW-1185">Reference proteome</keyword>
<dbReference type="KEGG" id="spai:FPZ24_09420"/>
<evidence type="ECO:0000313" key="4">
    <source>
        <dbReference type="Proteomes" id="UP000315673"/>
    </source>
</evidence>
<dbReference type="Pfam" id="PF04402">
    <property type="entry name" value="SIMPL"/>
    <property type="match status" value="1"/>
</dbReference>
<feature type="chain" id="PRO_5022833512" evidence="2">
    <location>
        <begin position="19"/>
        <end position="232"/>
    </location>
</feature>
<dbReference type="Gene3D" id="3.30.70.2970">
    <property type="entry name" value="Protein of unknown function (DUF541), domain 2"/>
    <property type="match status" value="1"/>
</dbReference>
<evidence type="ECO:0000256" key="2">
    <source>
        <dbReference type="SAM" id="SignalP"/>
    </source>
</evidence>
<dbReference type="Proteomes" id="UP000315673">
    <property type="component" value="Chromosome"/>
</dbReference>
<sequence>MVMAPLWLALALAGPANAPVTVEVVAVGHVDTPATKFVLAIELTATGDSDDKAKAAVAKKKAALLQQLSAAGVTLVPEEPGAVKTAPVKLESFDTSSDGKSDEKPSASESFSVQAPTRAAITSAQEIVGKTDGASADQPPASSISDTAAASRAAKRDAIAKAKLDAQNYADSLGYSTATVVSVSERGDLGTLFTFGMSMAARGPKNMFEPSRGDTVPIDVAVTVTFRLDGKK</sequence>
<feature type="signal peptide" evidence="2">
    <location>
        <begin position="1"/>
        <end position="18"/>
    </location>
</feature>
<evidence type="ECO:0000313" key="3">
    <source>
        <dbReference type="EMBL" id="QDZ07684.1"/>
    </source>
</evidence>
<gene>
    <name evidence="3" type="ORF">FPZ24_09420</name>
</gene>
<feature type="region of interest" description="Disordered" evidence="1">
    <location>
        <begin position="86"/>
        <end position="116"/>
    </location>
</feature>
<dbReference type="Gene3D" id="3.30.110.170">
    <property type="entry name" value="Protein of unknown function (DUF541), domain 1"/>
    <property type="match status" value="1"/>
</dbReference>
<dbReference type="EMBL" id="CP042306">
    <property type="protein sequence ID" value="QDZ07684.1"/>
    <property type="molecule type" value="Genomic_DNA"/>
</dbReference>
<reference evidence="3 4" key="1">
    <citation type="submission" date="2019-07" db="EMBL/GenBank/DDBJ databases">
        <title>Full genome sequence of Sphingomonas sp. 4R-6-7(HKS19).</title>
        <authorList>
            <person name="Im W.-T."/>
        </authorList>
    </citation>
    <scope>NUCLEOTIDE SEQUENCE [LARGE SCALE GENOMIC DNA]</scope>
    <source>
        <strain evidence="3 4">HKS19</strain>
    </source>
</reference>
<feature type="compositionally biased region" description="Basic and acidic residues" evidence="1">
    <location>
        <begin position="97"/>
        <end position="106"/>
    </location>
</feature>
<dbReference type="InterPro" id="IPR007497">
    <property type="entry name" value="SIMPL/DUF541"/>
</dbReference>
<accession>A0A5B8LJC5</accession>
<proteinExistence type="predicted"/>
<feature type="compositionally biased region" description="Polar residues" evidence="1">
    <location>
        <begin position="107"/>
        <end position="116"/>
    </location>
</feature>